<dbReference type="CDD" id="cd00060">
    <property type="entry name" value="FHA"/>
    <property type="match status" value="1"/>
</dbReference>
<dbReference type="Gene3D" id="2.60.200.20">
    <property type="match status" value="1"/>
</dbReference>
<feature type="domain" description="FHA" evidence="3">
    <location>
        <begin position="135"/>
        <end position="197"/>
    </location>
</feature>
<feature type="region of interest" description="Disordered" evidence="1">
    <location>
        <begin position="227"/>
        <end position="254"/>
    </location>
</feature>
<dbReference type="InterPro" id="IPR008984">
    <property type="entry name" value="SMAD_FHA_dom_sf"/>
</dbReference>
<dbReference type="Proteomes" id="UP000288758">
    <property type="component" value="Chromosome"/>
</dbReference>
<protein>
    <submittedName>
        <fullName evidence="4">FHA domain-containing protein</fullName>
    </submittedName>
</protein>
<evidence type="ECO:0000259" key="3">
    <source>
        <dbReference type="PROSITE" id="PS50006"/>
    </source>
</evidence>
<evidence type="ECO:0000313" key="5">
    <source>
        <dbReference type="Proteomes" id="UP000288758"/>
    </source>
</evidence>
<evidence type="ECO:0000313" key="4">
    <source>
        <dbReference type="EMBL" id="QAT86706.1"/>
    </source>
</evidence>
<sequence>MLPGVRMRFEFEHLGTPTPFELTEGHHLLGGGPDDHVHLEGLPPGLLTLRIDSGRLMVEAVRSFTVNAVRVLPGVSRLVVPGEVLGLPDGMCLRVLAEPSAPGRGVGTVAVLKGLLTDAGVPPSRAATLTCLTGLDVGRCYALAEAYTDIGRGDGAALRLRDRAVSRMHARIRREDPGFLLEDLGTPNGVFLNGVRMEAPALLMDGDVVELGRSLLRFQAAFDEASGEARPAPRPVATVEAPADAATPRPPGGGPRRLEGWIIAGAVALALGALLVTSLVAATG</sequence>
<name>A0A410RXY0_CORCK</name>
<dbReference type="SUPFAM" id="SSF49879">
    <property type="entry name" value="SMAD/FHA domain"/>
    <property type="match status" value="1"/>
</dbReference>
<dbReference type="SMART" id="SM00240">
    <property type="entry name" value="FHA"/>
    <property type="match status" value="1"/>
</dbReference>
<reference evidence="4 5" key="1">
    <citation type="submission" date="2018-12" db="EMBL/GenBank/DDBJ databases">
        <title>Complete Genome Sequence of the Corallopyronin A producing Myxobacterium Corallococcus coralloides B035.</title>
        <authorList>
            <person name="Bouhired S.M."/>
            <person name="Rupp O."/>
            <person name="Blom J."/>
            <person name="Schaeberle T.F."/>
            <person name="Kehraus S."/>
            <person name="Schiefer A."/>
            <person name="Pfarr K."/>
            <person name="Goesmann A."/>
            <person name="Hoerauf A."/>
            <person name="Koenig G.M."/>
        </authorList>
    </citation>
    <scope>NUCLEOTIDE SEQUENCE [LARGE SCALE GENOMIC DNA]</scope>
    <source>
        <strain evidence="4 5">B035</strain>
    </source>
</reference>
<dbReference type="InterPro" id="IPR050923">
    <property type="entry name" value="Cell_Proc_Reg/RNA_Proc"/>
</dbReference>
<keyword evidence="2" id="KW-1133">Transmembrane helix</keyword>
<dbReference type="AlphaFoldDB" id="A0A410RXY0"/>
<evidence type="ECO:0000256" key="1">
    <source>
        <dbReference type="SAM" id="MobiDB-lite"/>
    </source>
</evidence>
<dbReference type="Pfam" id="PF00498">
    <property type="entry name" value="FHA"/>
    <property type="match status" value="1"/>
</dbReference>
<dbReference type="InterPro" id="IPR000253">
    <property type="entry name" value="FHA_dom"/>
</dbReference>
<proteinExistence type="predicted"/>
<dbReference type="EMBL" id="CP034669">
    <property type="protein sequence ID" value="QAT86706.1"/>
    <property type="molecule type" value="Genomic_DNA"/>
</dbReference>
<dbReference type="PROSITE" id="PS50006">
    <property type="entry name" value="FHA_DOMAIN"/>
    <property type="match status" value="1"/>
</dbReference>
<keyword evidence="2" id="KW-0812">Transmembrane</keyword>
<gene>
    <name evidence="4" type="ORF">EJ065_5170</name>
</gene>
<dbReference type="PANTHER" id="PTHR23308">
    <property type="entry name" value="NUCLEAR INHIBITOR OF PROTEIN PHOSPHATASE-1"/>
    <property type="match status" value="1"/>
</dbReference>
<organism evidence="4 5">
    <name type="scientific">Corallococcus coralloides</name>
    <name type="common">Myxococcus coralloides</name>
    <dbReference type="NCBI Taxonomy" id="184914"/>
    <lineage>
        <taxon>Bacteria</taxon>
        <taxon>Pseudomonadati</taxon>
        <taxon>Myxococcota</taxon>
        <taxon>Myxococcia</taxon>
        <taxon>Myxococcales</taxon>
        <taxon>Cystobacterineae</taxon>
        <taxon>Myxococcaceae</taxon>
        <taxon>Corallococcus</taxon>
    </lineage>
</organism>
<evidence type="ECO:0000256" key="2">
    <source>
        <dbReference type="SAM" id="Phobius"/>
    </source>
</evidence>
<accession>A0A410RXY0</accession>
<keyword evidence="2" id="KW-0472">Membrane</keyword>
<feature type="transmembrane region" description="Helical" evidence="2">
    <location>
        <begin position="261"/>
        <end position="282"/>
    </location>
</feature>